<organism evidence="2 3">
    <name type="scientific">Pigmentiphaga litoralis</name>
    <dbReference type="NCBI Taxonomy" id="516702"/>
    <lineage>
        <taxon>Bacteria</taxon>
        <taxon>Pseudomonadati</taxon>
        <taxon>Pseudomonadota</taxon>
        <taxon>Betaproteobacteria</taxon>
        <taxon>Burkholderiales</taxon>
        <taxon>Alcaligenaceae</taxon>
        <taxon>Pigmentiphaga</taxon>
    </lineage>
</organism>
<sequence>MRLDDLTPRGARRPDDTARLIDAWQRIEQWYDATDPPLDPGFRPPVSVAGLSMLVQQLGGLVPESVETLLRRHDGGADGRYPLPMRATEPTCWRMLSAAEIGAEVQRLSEVARSLLSVVPVRAEGPVAAVWWDYAWIPLCECGTGDLVCIDQAPPPGGTVGQLLLYAHDAPERRTLYPGLADWIAEAAGDLMAGRYRHERGVGLWPAGGLS</sequence>
<dbReference type="Proteomes" id="UP000542125">
    <property type="component" value="Unassembled WGS sequence"/>
</dbReference>
<dbReference type="PANTHER" id="PTHR47432">
    <property type="entry name" value="CELL WALL ASSEMBLY REGULATOR SMI1"/>
    <property type="match status" value="1"/>
</dbReference>
<dbReference type="Pfam" id="PF09346">
    <property type="entry name" value="SMI1_KNR4"/>
    <property type="match status" value="1"/>
</dbReference>
<proteinExistence type="predicted"/>
<dbReference type="SUPFAM" id="SSF160631">
    <property type="entry name" value="SMI1/KNR4-like"/>
    <property type="match status" value="1"/>
</dbReference>
<accession>A0A7Y9IQ70</accession>
<evidence type="ECO:0000259" key="1">
    <source>
        <dbReference type="Pfam" id="PF09346"/>
    </source>
</evidence>
<dbReference type="RefSeq" id="WP_179582454.1">
    <property type="nucleotide sequence ID" value="NZ_JACBYR010000001.1"/>
</dbReference>
<keyword evidence="3" id="KW-1185">Reference proteome</keyword>
<dbReference type="InterPro" id="IPR037883">
    <property type="entry name" value="Knr4/Smi1-like_sf"/>
</dbReference>
<evidence type="ECO:0000313" key="3">
    <source>
        <dbReference type="Proteomes" id="UP000542125"/>
    </source>
</evidence>
<protein>
    <submittedName>
        <fullName evidence="2">Cell wall assembly regulator SMI1</fullName>
    </submittedName>
</protein>
<dbReference type="PANTHER" id="PTHR47432:SF1">
    <property type="entry name" value="CELL WALL ASSEMBLY REGULATOR SMI1"/>
    <property type="match status" value="1"/>
</dbReference>
<dbReference type="EMBL" id="JACBYR010000001">
    <property type="protein sequence ID" value="NYE80917.1"/>
    <property type="molecule type" value="Genomic_DNA"/>
</dbReference>
<comment type="caution">
    <text evidence="2">The sequence shown here is derived from an EMBL/GenBank/DDBJ whole genome shotgun (WGS) entry which is preliminary data.</text>
</comment>
<reference evidence="2 3" key="1">
    <citation type="submission" date="2020-07" db="EMBL/GenBank/DDBJ databases">
        <title>Genomic Encyclopedia of Type Strains, Phase IV (KMG-V): Genome sequencing to study the core and pangenomes of soil and plant-associated prokaryotes.</title>
        <authorList>
            <person name="Whitman W."/>
        </authorList>
    </citation>
    <scope>NUCLEOTIDE SEQUENCE [LARGE SCALE GENOMIC DNA]</scope>
    <source>
        <strain evidence="2 3">SAS40</strain>
    </source>
</reference>
<dbReference type="InterPro" id="IPR018958">
    <property type="entry name" value="Knr4/Smi1-like_dom"/>
</dbReference>
<feature type="domain" description="Knr4/Smi1-like" evidence="1">
    <location>
        <begin position="54"/>
        <end position="185"/>
    </location>
</feature>
<gene>
    <name evidence="2" type="ORF">FHW18_000188</name>
</gene>
<dbReference type="InterPro" id="IPR051873">
    <property type="entry name" value="KNR4/SMI1_regulator"/>
</dbReference>
<name>A0A7Y9IQ70_9BURK</name>
<evidence type="ECO:0000313" key="2">
    <source>
        <dbReference type="EMBL" id="NYE80917.1"/>
    </source>
</evidence>
<dbReference type="AlphaFoldDB" id="A0A7Y9IQ70"/>